<accession>A0A931MVT4</accession>
<dbReference type="Pfam" id="PF01053">
    <property type="entry name" value="Cys_Met_Meta_PP"/>
    <property type="match status" value="1"/>
</dbReference>
<dbReference type="AlphaFoldDB" id="A0A931MVT4"/>
<evidence type="ECO:0000313" key="6">
    <source>
        <dbReference type="Proteomes" id="UP000614490"/>
    </source>
</evidence>
<evidence type="ECO:0000313" key="5">
    <source>
        <dbReference type="EMBL" id="MBH0230761.1"/>
    </source>
</evidence>
<organism evidence="5 6">
    <name type="scientific">Halobacillus yeomjeoni</name>
    <dbReference type="NCBI Taxonomy" id="311194"/>
    <lineage>
        <taxon>Bacteria</taxon>
        <taxon>Bacillati</taxon>
        <taxon>Bacillota</taxon>
        <taxon>Bacilli</taxon>
        <taxon>Bacillales</taxon>
        <taxon>Bacillaceae</taxon>
        <taxon>Halobacillus</taxon>
    </lineage>
</organism>
<keyword evidence="3" id="KW-0456">Lyase</keyword>
<keyword evidence="5" id="KW-0808">Transferase</keyword>
<dbReference type="EMBL" id="JADZSC010000002">
    <property type="protein sequence ID" value="MBH0230761.1"/>
    <property type="molecule type" value="Genomic_DNA"/>
</dbReference>
<keyword evidence="6" id="KW-1185">Reference proteome</keyword>
<dbReference type="GO" id="GO:0030170">
    <property type="term" value="F:pyridoxal phosphate binding"/>
    <property type="evidence" value="ECO:0007669"/>
    <property type="project" value="InterPro"/>
</dbReference>
<comment type="similarity">
    <text evidence="4">Belongs to the trans-sulfuration enzymes family.</text>
</comment>
<comment type="caution">
    <text evidence="5">The sequence shown here is derived from an EMBL/GenBank/DDBJ whole genome shotgun (WGS) entry which is preliminary data.</text>
</comment>
<dbReference type="GO" id="GO:0019346">
    <property type="term" value="P:transsulfuration"/>
    <property type="evidence" value="ECO:0007669"/>
    <property type="project" value="InterPro"/>
</dbReference>
<evidence type="ECO:0000256" key="2">
    <source>
        <dbReference type="ARBA" id="ARBA00022898"/>
    </source>
</evidence>
<dbReference type="PANTHER" id="PTHR11808:SF50">
    <property type="entry name" value="CYSTATHIONINE BETA-LYASE"/>
    <property type="match status" value="1"/>
</dbReference>
<dbReference type="PANTHER" id="PTHR11808">
    <property type="entry name" value="TRANS-SULFURATION ENZYME FAMILY MEMBER"/>
    <property type="match status" value="1"/>
</dbReference>
<dbReference type="Gene3D" id="3.90.1150.10">
    <property type="entry name" value="Aspartate Aminotransferase, domain 1"/>
    <property type="match status" value="1"/>
</dbReference>
<reference evidence="5 6" key="1">
    <citation type="journal article" date="2005" name="Int. J. Syst. Evol. Microbiol.">
        <title>Halobacillus yeomjeoni sp. nov., isolated from a marine solar saltern in Korea.</title>
        <authorList>
            <person name="Yoon J.H."/>
            <person name="Kang S.J."/>
            <person name="Lee C.H."/>
            <person name="Oh H.W."/>
            <person name="Oh T.K."/>
        </authorList>
    </citation>
    <scope>NUCLEOTIDE SEQUENCE [LARGE SCALE GENOMIC DNA]</scope>
    <source>
        <strain evidence="5 6">KCTC 3957</strain>
    </source>
</reference>
<evidence type="ECO:0000256" key="1">
    <source>
        <dbReference type="ARBA" id="ARBA00001933"/>
    </source>
</evidence>
<evidence type="ECO:0000256" key="3">
    <source>
        <dbReference type="ARBA" id="ARBA00023239"/>
    </source>
</evidence>
<keyword evidence="2 4" id="KW-0663">Pyridoxal phosphate</keyword>
<protein>
    <submittedName>
        <fullName evidence="5">PLP-dependent transferase</fullName>
    </submittedName>
</protein>
<dbReference type="InterPro" id="IPR015424">
    <property type="entry name" value="PyrdxlP-dep_Trfase"/>
</dbReference>
<dbReference type="GO" id="GO:0005737">
    <property type="term" value="C:cytoplasm"/>
    <property type="evidence" value="ECO:0007669"/>
    <property type="project" value="TreeGrafter"/>
</dbReference>
<dbReference type="InterPro" id="IPR015422">
    <property type="entry name" value="PyrdxlP-dep_Trfase_small"/>
</dbReference>
<dbReference type="SUPFAM" id="SSF53383">
    <property type="entry name" value="PLP-dependent transferases"/>
    <property type="match status" value="1"/>
</dbReference>
<proteinExistence type="inferred from homology"/>
<dbReference type="Proteomes" id="UP000614490">
    <property type="component" value="Unassembled WGS sequence"/>
</dbReference>
<name>A0A931MVT4_9BACI</name>
<gene>
    <name evidence="5" type="ORF">H0267_11085</name>
</gene>
<dbReference type="InterPro" id="IPR000277">
    <property type="entry name" value="Cys/Met-Metab_PyrdxlP-dep_enz"/>
</dbReference>
<dbReference type="GO" id="GO:0016846">
    <property type="term" value="F:carbon-sulfur lyase activity"/>
    <property type="evidence" value="ECO:0007669"/>
    <property type="project" value="TreeGrafter"/>
</dbReference>
<evidence type="ECO:0000256" key="4">
    <source>
        <dbReference type="RuleBase" id="RU362118"/>
    </source>
</evidence>
<comment type="cofactor">
    <cofactor evidence="1 4">
        <name>pyridoxal 5'-phosphate</name>
        <dbReference type="ChEBI" id="CHEBI:597326"/>
    </cofactor>
</comment>
<dbReference type="GO" id="GO:0016740">
    <property type="term" value="F:transferase activity"/>
    <property type="evidence" value="ECO:0007669"/>
    <property type="project" value="UniProtKB-KW"/>
</dbReference>
<sequence length="106" mass="12050">MGVRHRFFFQLKDEEAVRTFTKQAEVPVFAVSLGAVESILSYPKAMSHASMPKDEREKRGITDGLLRLSVGLEHPEDLIKDFQQALKSLQPQHLFLEGRIRSEVKG</sequence>